<evidence type="ECO:0000313" key="4">
    <source>
        <dbReference type="Proteomes" id="UP000461288"/>
    </source>
</evidence>
<sequence length="85" mass="9601">MNWLVTYLMHGERRTLLMKSRSTPTLKALAFAIQDLEFPGTPRPSRSSAAMAAWLEEVGITVLNIAPQKKPLLPMRPQSFHLNRA</sequence>
<dbReference type="AlphaFoldDB" id="A0A679GFS3"/>
<protein>
    <submittedName>
        <fullName evidence="2">Uncharacterized protein</fullName>
    </submittedName>
</protein>
<accession>A0A679GFS3</accession>
<reference evidence="3 4" key="2">
    <citation type="submission" date="2019-12" db="EMBL/GenBank/DDBJ databases">
        <title>Draft genome sequence of Pseudomonas otitidis recovered from a chicken carcass.</title>
        <authorList>
            <person name="Vieira T.R."/>
            <person name="Oliviera E.F.C."/>
            <person name="Silva N.M.V."/>
            <person name="Sambrano G.E."/>
            <person name="Cibulski S.P."/>
            <person name="Cardoso M.R.I."/>
        </authorList>
    </citation>
    <scope>NUCLEOTIDE SEQUENCE [LARGE SCALE GENOMIC DNA]</scope>
    <source>
        <strain evidence="3 4">25_K</strain>
    </source>
</reference>
<organism evidence="2 5">
    <name type="scientific">Metapseudomonas otitidis</name>
    <dbReference type="NCBI Taxonomy" id="319939"/>
    <lineage>
        <taxon>Bacteria</taxon>
        <taxon>Pseudomonadati</taxon>
        <taxon>Pseudomonadota</taxon>
        <taxon>Gammaproteobacteria</taxon>
        <taxon>Pseudomonadales</taxon>
        <taxon>Pseudomonadaceae</taxon>
        <taxon>Metapseudomonas</taxon>
    </lineage>
</organism>
<dbReference type="EMBL" id="AP022642">
    <property type="protein sequence ID" value="BCA28945.1"/>
    <property type="molecule type" value="Genomic_DNA"/>
</dbReference>
<evidence type="ECO:0000313" key="3">
    <source>
        <dbReference type="EMBL" id="MWK58115.1"/>
    </source>
</evidence>
<reference evidence="2 5" key="3">
    <citation type="journal article" date="2020" name="Microbiol. Resour. Announc.">
        <title>Complete genome sequence of Pseudomonas otitidis strain MrB4, isolated from Lake Biwa in Japan.</title>
        <authorList>
            <person name="Miyazaki K."/>
            <person name="Hase E."/>
            <person name="Maruya T."/>
        </authorList>
    </citation>
    <scope>NUCLEOTIDE SEQUENCE [LARGE SCALE GENOMIC DNA]</scope>
    <source>
        <strain evidence="2 5">MrB4</strain>
    </source>
</reference>
<gene>
    <name evidence="3" type="ORF">GO594_19205</name>
    <name evidence="2" type="ORF">PtoMrB4_29220</name>
    <name evidence="1" type="ORF">WP8S17C03_28700</name>
</gene>
<evidence type="ECO:0000313" key="6">
    <source>
        <dbReference type="Proteomes" id="UP000515591"/>
    </source>
</evidence>
<dbReference type="EMBL" id="WTFN01000051">
    <property type="protein sequence ID" value="MWK58115.1"/>
    <property type="molecule type" value="Genomic_DNA"/>
</dbReference>
<evidence type="ECO:0000313" key="5">
    <source>
        <dbReference type="Proteomes" id="UP000501237"/>
    </source>
</evidence>
<name>A0A679GFS3_9GAMM</name>
<dbReference type="Proteomes" id="UP000501237">
    <property type="component" value="Chromosome"/>
</dbReference>
<evidence type="ECO:0000313" key="1">
    <source>
        <dbReference type="EMBL" id="BBT16821.1"/>
    </source>
</evidence>
<dbReference type="Proteomes" id="UP000515591">
    <property type="component" value="Chromosome"/>
</dbReference>
<dbReference type="RefSeq" id="WP_044402655.1">
    <property type="nucleotide sequence ID" value="NZ_AP022213.1"/>
</dbReference>
<dbReference type="Proteomes" id="UP000461288">
    <property type="component" value="Unassembled WGS sequence"/>
</dbReference>
<proteinExistence type="predicted"/>
<dbReference type="EMBL" id="AP022213">
    <property type="protein sequence ID" value="BBT16821.1"/>
    <property type="molecule type" value="Genomic_DNA"/>
</dbReference>
<dbReference type="GeneID" id="57398139"/>
<evidence type="ECO:0000313" key="2">
    <source>
        <dbReference type="EMBL" id="BCA28945.1"/>
    </source>
</evidence>
<dbReference type="KEGG" id="poj:PtoMrB4_29220"/>
<reference evidence="1 6" key="1">
    <citation type="submission" date="2019-12" db="EMBL/GenBank/DDBJ databases">
        <title>complete genome sequences of Pseudomonas otitidis str. WP8-S17-CRE-03 isolated from wastewater treatment plant effluent.</title>
        <authorList>
            <person name="Sekizuka T."/>
            <person name="Itokawa K."/>
            <person name="Yatsu K."/>
            <person name="Inamine Y."/>
            <person name="Kuroda M."/>
        </authorList>
    </citation>
    <scope>NUCLEOTIDE SEQUENCE [LARGE SCALE GENOMIC DNA]</scope>
    <source>
        <strain evidence="1 6">WP8-S17-CRE-03</strain>
    </source>
</reference>